<evidence type="ECO:0000256" key="1">
    <source>
        <dbReference type="ARBA" id="ARBA00022729"/>
    </source>
</evidence>
<keyword evidence="6" id="KW-1185">Reference proteome</keyword>
<dbReference type="AlphaFoldDB" id="A0A6G1K4W4"/>
<evidence type="ECO:0000256" key="3">
    <source>
        <dbReference type="SAM" id="SignalP"/>
    </source>
</evidence>
<keyword evidence="1 3" id="KW-0732">Signal</keyword>
<dbReference type="InterPro" id="IPR018466">
    <property type="entry name" value="Kre9/Knh1-like_N"/>
</dbReference>
<proteinExistence type="predicted"/>
<feature type="region of interest" description="Disordered" evidence="2">
    <location>
        <begin position="105"/>
        <end position="150"/>
    </location>
</feature>
<name>A0A6G1K4W4_9PLEO</name>
<dbReference type="Pfam" id="PF10342">
    <property type="entry name" value="Kre9_KNH"/>
    <property type="match status" value="1"/>
</dbReference>
<evidence type="ECO:0000256" key="2">
    <source>
        <dbReference type="SAM" id="MobiDB-lite"/>
    </source>
</evidence>
<feature type="chain" id="PRO_5026320740" description="Yeast cell wall synthesis Kre9/Knh1-like N-terminal domain-containing protein" evidence="3">
    <location>
        <begin position="20"/>
        <end position="150"/>
    </location>
</feature>
<feature type="domain" description="Yeast cell wall synthesis Kre9/Knh1-like N-terminal" evidence="4">
    <location>
        <begin position="28"/>
        <end position="103"/>
    </location>
</feature>
<organism evidence="5 6">
    <name type="scientific">Pleomassaria siparia CBS 279.74</name>
    <dbReference type="NCBI Taxonomy" id="1314801"/>
    <lineage>
        <taxon>Eukaryota</taxon>
        <taxon>Fungi</taxon>
        <taxon>Dikarya</taxon>
        <taxon>Ascomycota</taxon>
        <taxon>Pezizomycotina</taxon>
        <taxon>Dothideomycetes</taxon>
        <taxon>Pleosporomycetidae</taxon>
        <taxon>Pleosporales</taxon>
        <taxon>Pleomassariaceae</taxon>
        <taxon>Pleomassaria</taxon>
    </lineage>
</organism>
<dbReference type="PANTHER" id="PTHR40633:SF1">
    <property type="entry name" value="GPI ANCHORED SERINE-THREONINE RICH PROTEIN (AFU_ORTHOLOGUE AFUA_1G03630)"/>
    <property type="match status" value="1"/>
</dbReference>
<feature type="signal peptide" evidence="3">
    <location>
        <begin position="1"/>
        <end position="19"/>
    </location>
</feature>
<gene>
    <name evidence="5" type="ORF">K504DRAFT_360737</name>
</gene>
<dbReference type="PANTHER" id="PTHR40633">
    <property type="entry name" value="MATRIX PROTEIN, PUTATIVE (AFU_ORTHOLOGUE AFUA_8G05410)-RELATED"/>
    <property type="match status" value="1"/>
</dbReference>
<accession>A0A6G1K4W4</accession>
<protein>
    <recommendedName>
        <fullName evidence="4">Yeast cell wall synthesis Kre9/Knh1-like N-terminal domain-containing protein</fullName>
    </recommendedName>
</protein>
<feature type="compositionally biased region" description="Low complexity" evidence="2">
    <location>
        <begin position="110"/>
        <end position="150"/>
    </location>
</feature>
<dbReference type="EMBL" id="MU005773">
    <property type="protein sequence ID" value="KAF2707929.1"/>
    <property type="molecule type" value="Genomic_DNA"/>
</dbReference>
<reference evidence="5" key="1">
    <citation type="journal article" date="2020" name="Stud. Mycol.">
        <title>101 Dothideomycetes genomes: a test case for predicting lifestyles and emergence of pathogens.</title>
        <authorList>
            <person name="Haridas S."/>
            <person name="Albert R."/>
            <person name="Binder M."/>
            <person name="Bloem J."/>
            <person name="Labutti K."/>
            <person name="Salamov A."/>
            <person name="Andreopoulos B."/>
            <person name="Baker S."/>
            <person name="Barry K."/>
            <person name="Bills G."/>
            <person name="Bluhm B."/>
            <person name="Cannon C."/>
            <person name="Castanera R."/>
            <person name="Culley D."/>
            <person name="Daum C."/>
            <person name="Ezra D."/>
            <person name="Gonzalez J."/>
            <person name="Henrissat B."/>
            <person name="Kuo A."/>
            <person name="Liang C."/>
            <person name="Lipzen A."/>
            <person name="Lutzoni F."/>
            <person name="Magnuson J."/>
            <person name="Mondo S."/>
            <person name="Nolan M."/>
            <person name="Ohm R."/>
            <person name="Pangilinan J."/>
            <person name="Park H.-J."/>
            <person name="Ramirez L."/>
            <person name="Alfaro M."/>
            <person name="Sun H."/>
            <person name="Tritt A."/>
            <person name="Yoshinaga Y."/>
            <person name="Zwiers L.-H."/>
            <person name="Turgeon B."/>
            <person name="Goodwin S."/>
            <person name="Spatafora J."/>
            <person name="Crous P."/>
            <person name="Grigoriev I."/>
        </authorList>
    </citation>
    <scope>NUCLEOTIDE SEQUENCE</scope>
    <source>
        <strain evidence="5">CBS 279.74</strain>
    </source>
</reference>
<feature type="non-terminal residue" evidence="5">
    <location>
        <position position="150"/>
    </location>
</feature>
<dbReference type="OrthoDB" id="5589325at2759"/>
<dbReference type="Proteomes" id="UP000799428">
    <property type="component" value="Unassembled WGS sequence"/>
</dbReference>
<dbReference type="InterPro" id="IPR052982">
    <property type="entry name" value="SRP1/TIP1-like"/>
</dbReference>
<evidence type="ECO:0000313" key="5">
    <source>
        <dbReference type="EMBL" id="KAF2707929.1"/>
    </source>
</evidence>
<evidence type="ECO:0000313" key="6">
    <source>
        <dbReference type="Proteomes" id="UP000799428"/>
    </source>
</evidence>
<sequence>MLFIQTLFAGAAFVAAVAAKVEINEWPQTVEAGKTYEVTYSPADGGATTFILRQGANADLTTVKTLTTSATGGKFSWKVDDSVPNSNNYALEVIQSGTDNNNYIGPIALSGSDATSSTAPSSSAVPSSSVAHSSSAVSTKASASASASAS</sequence>
<evidence type="ECO:0000259" key="4">
    <source>
        <dbReference type="Pfam" id="PF10342"/>
    </source>
</evidence>